<evidence type="ECO:0000256" key="1">
    <source>
        <dbReference type="ARBA" id="ARBA00001946"/>
    </source>
</evidence>
<evidence type="ECO:0000313" key="8">
    <source>
        <dbReference type="Proteomes" id="UP000657574"/>
    </source>
</evidence>
<proteinExistence type="predicted"/>
<dbReference type="InterPro" id="IPR040442">
    <property type="entry name" value="Pyrv_kinase-like_dom_sf"/>
</dbReference>
<gene>
    <name evidence="7" type="ORF">GCM10010121_006510</name>
</gene>
<feature type="domain" description="HpcH/HpaI aldolase/citrate lyase" evidence="6">
    <location>
        <begin position="13"/>
        <end position="215"/>
    </location>
</feature>
<feature type="binding site" evidence="5">
    <location>
        <position position="147"/>
    </location>
    <ligand>
        <name>Mg(2+)</name>
        <dbReference type="ChEBI" id="CHEBI:18420"/>
    </ligand>
</feature>
<dbReference type="PANTHER" id="PTHR32308:SF10">
    <property type="entry name" value="CITRATE LYASE SUBUNIT BETA"/>
    <property type="match status" value="1"/>
</dbReference>
<organism evidence="7 8">
    <name type="scientific">Streptomyces brasiliensis</name>
    <dbReference type="NCBI Taxonomy" id="1954"/>
    <lineage>
        <taxon>Bacteria</taxon>
        <taxon>Bacillati</taxon>
        <taxon>Actinomycetota</taxon>
        <taxon>Actinomycetes</taxon>
        <taxon>Kitasatosporales</taxon>
        <taxon>Streptomycetaceae</taxon>
        <taxon>Streptomyces</taxon>
    </lineage>
</organism>
<evidence type="ECO:0000313" key="7">
    <source>
        <dbReference type="EMBL" id="GGI98975.1"/>
    </source>
</evidence>
<dbReference type="InterPro" id="IPR005000">
    <property type="entry name" value="Aldolase/citrate-lyase_domain"/>
</dbReference>
<dbReference type="PIRSF" id="PIRSF015582">
    <property type="entry name" value="Cit_lyase_B"/>
    <property type="match status" value="1"/>
</dbReference>
<comment type="cofactor">
    <cofactor evidence="1">
        <name>Mg(2+)</name>
        <dbReference type="ChEBI" id="CHEBI:18420"/>
    </cofactor>
</comment>
<dbReference type="AlphaFoldDB" id="A0A917K330"/>
<accession>A0A917K330</accession>
<dbReference type="InterPro" id="IPR015813">
    <property type="entry name" value="Pyrv/PenolPyrv_kinase-like_dom"/>
</dbReference>
<reference evidence="7" key="1">
    <citation type="journal article" date="2014" name="Int. J. Syst. Evol. Microbiol.">
        <title>Complete genome sequence of Corynebacterium casei LMG S-19264T (=DSM 44701T), isolated from a smear-ripened cheese.</title>
        <authorList>
            <consortium name="US DOE Joint Genome Institute (JGI-PGF)"/>
            <person name="Walter F."/>
            <person name="Albersmeier A."/>
            <person name="Kalinowski J."/>
            <person name="Ruckert C."/>
        </authorList>
    </citation>
    <scope>NUCLEOTIDE SEQUENCE</scope>
    <source>
        <strain evidence="7">JCM 3086</strain>
    </source>
</reference>
<dbReference type="GO" id="GO:0000287">
    <property type="term" value="F:magnesium ion binding"/>
    <property type="evidence" value="ECO:0007669"/>
    <property type="project" value="TreeGrafter"/>
</dbReference>
<dbReference type="Pfam" id="PF03328">
    <property type="entry name" value="HpcH_HpaI"/>
    <property type="match status" value="1"/>
</dbReference>
<feature type="binding site" evidence="5">
    <location>
        <position position="121"/>
    </location>
    <ligand>
        <name>Mg(2+)</name>
        <dbReference type="ChEBI" id="CHEBI:18420"/>
    </ligand>
</feature>
<protein>
    <submittedName>
        <fullName evidence="7">Citryl-CoA lyase</fullName>
    </submittedName>
</protein>
<evidence type="ECO:0000256" key="3">
    <source>
        <dbReference type="ARBA" id="ARBA00022842"/>
    </source>
</evidence>
<evidence type="ECO:0000256" key="2">
    <source>
        <dbReference type="ARBA" id="ARBA00022723"/>
    </source>
</evidence>
<dbReference type="SUPFAM" id="SSF51621">
    <property type="entry name" value="Phosphoenolpyruvate/pyruvate domain"/>
    <property type="match status" value="1"/>
</dbReference>
<keyword evidence="3 5" id="KW-0460">Magnesium</keyword>
<dbReference type="RefSeq" id="WP_189309400.1">
    <property type="nucleotide sequence ID" value="NZ_BMQA01000001.1"/>
</dbReference>
<evidence type="ECO:0000259" key="6">
    <source>
        <dbReference type="Pfam" id="PF03328"/>
    </source>
</evidence>
<keyword evidence="8" id="KW-1185">Reference proteome</keyword>
<dbReference type="GO" id="GO:0006107">
    <property type="term" value="P:oxaloacetate metabolic process"/>
    <property type="evidence" value="ECO:0007669"/>
    <property type="project" value="TreeGrafter"/>
</dbReference>
<reference evidence="7" key="2">
    <citation type="submission" date="2020-09" db="EMBL/GenBank/DDBJ databases">
        <authorList>
            <person name="Sun Q."/>
            <person name="Ohkuma M."/>
        </authorList>
    </citation>
    <scope>NUCLEOTIDE SEQUENCE</scope>
    <source>
        <strain evidence="7">JCM 3086</strain>
    </source>
</reference>
<feature type="binding site" evidence="4">
    <location>
        <position position="69"/>
    </location>
    <ligand>
        <name>substrate</name>
    </ligand>
</feature>
<evidence type="ECO:0000256" key="5">
    <source>
        <dbReference type="PIRSR" id="PIRSR015582-2"/>
    </source>
</evidence>
<evidence type="ECO:0000256" key="4">
    <source>
        <dbReference type="PIRSR" id="PIRSR015582-1"/>
    </source>
</evidence>
<dbReference type="GO" id="GO:0016829">
    <property type="term" value="F:lyase activity"/>
    <property type="evidence" value="ECO:0007669"/>
    <property type="project" value="UniProtKB-KW"/>
</dbReference>
<dbReference type="InterPro" id="IPR011206">
    <property type="entry name" value="Citrate_lyase_beta/mcl1/mcl2"/>
</dbReference>
<keyword evidence="2 5" id="KW-0479">Metal-binding</keyword>
<dbReference type="PANTHER" id="PTHR32308">
    <property type="entry name" value="LYASE BETA SUBUNIT, PUTATIVE (AFU_ORTHOLOGUE AFUA_4G13030)-RELATED"/>
    <property type="match status" value="1"/>
</dbReference>
<feature type="binding site" evidence="4">
    <location>
        <position position="121"/>
    </location>
    <ligand>
        <name>substrate</name>
    </ligand>
</feature>
<sequence length="276" mass="28935">MTVSRDQIESACSLLFVPGDRPDRFAKAADSGADLIIIDLEDAVAELDKPCARENAAEWLAQGHGALIRINPPGTPESDADAEMAARYAAPVMVPKSEDSAVLADLVRRTAGRSPLIPLVETAAGVERAMDVCAAAGAVRAALGNVDLARQLGVAHDDHLALAYARSKVVSAAAAAGMCPPVDGVTTGIRDLEALTADIALARRLGFTGKLCIHPFQIAPVAAHFAPSENEQMWARSVLAAGDSVTLVDGHMVDKPVLERARRIRDAALRSSAVPR</sequence>
<keyword evidence="7" id="KW-0456">Lyase</keyword>
<comment type="caution">
    <text evidence="7">The sequence shown here is derived from an EMBL/GenBank/DDBJ whole genome shotgun (WGS) entry which is preliminary data.</text>
</comment>
<name>A0A917K330_9ACTN</name>
<dbReference type="EMBL" id="BMQA01000001">
    <property type="protein sequence ID" value="GGI98975.1"/>
    <property type="molecule type" value="Genomic_DNA"/>
</dbReference>
<dbReference type="Proteomes" id="UP000657574">
    <property type="component" value="Unassembled WGS sequence"/>
</dbReference>
<dbReference type="Gene3D" id="3.20.20.60">
    <property type="entry name" value="Phosphoenolpyruvate-binding domains"/>
    <property type="match status" value="1"/>
</dbReference>